<evidence type="ECO:0000313" key="1">
    <source>
        <dbReference type="EMBL" id="PVU95652.1"/>
    </source>
</evidence>
<keyword evidence="2" id="KW-1185">Reference proteome</keyword>
<gene>
    <name evidence="1" type="ORF">BB561_001674</name>
</gene>
<sequence length="1006" mass="115009">MHLLNDSKPKSLKKACYSGSNTKIGCSWTQFSGNINAAIDYVAFKIDDEYISYQHDSRAKATYFMFYNEEGAEKCMNTPIYYNGIAVELYQTVTLKEGTQIITIPSTNSIIIRMVVEVVNNAFTKNKIIYDFSAYKNKSSGKFHTFGIKLLFKKTIDSFEIPVFFEFDKFVLALTYRGCKPVCNFCKKLGHWKSECTEIQKFKQNKLKNTKKNSKSGQNTVGLAPKSAMETKLNTMFADINKKISQEAIIKDEKQDGNTVKNKTTSQVINVKDSTKPKKLQSLELDTKKEELISKKNIDRLTESNSTKQLDKIELELSDQPIYANSSCPKSNFKVMTFNVQSIYNEVEELELIINKTNPATDSGLLIAAQNRSSFGAYTNLEMNIHRCDFNMDTKSTINWINKMGVELTRMSVFNSKGSRLKGNKMSRMIDHICTCNFSHQFIEASVIKNVDISDHFPIAGIWIKNKNIIDLDQAKKIDMNKLQLEANNIVNHNYYAVLAVPGAETGEKKQGKRREKYCEYNITPTWNNITTALKTTPNNKAAVRDETEPKSHLAILINKLINKAWNECNLIGTNNTSVVVPIFKNGNRQDPNNYRDFEKAYNRVPHNQLSHKLEYIKVNDTVSNPVDYKRVSVPGFKDKEPGLLFDDDAVILAGSADELQKSFDTLTEWCKRWDMNVNNKKCGIMAIKFLTDTTFKIQNQLIPYIGCYSILKRNDVLTKFKVMVIKAIIQAVATYGGKLFEMSATRCKQLQQVVDAATQTLAKCGKTAVMVRLRQELSLTDLNIKTAVARTRAFGKWASLRTWISDLIKYPYKHRCDTWVSGCARWPKKYNGNINKIKNTIETLNNRQKKNDKSQISKWIADTEAGTSCNCMGLELVYPELKTHINYVFKIRNGTYWTARRYAKSGFIEKRFIEECPFCRNIAPETIEHMLLECSRWQALRADILAQYINIYRAQVATKPPLLSVSISMRLVGKLLGDELKLSSTRIHKDPMYSALKLRWQQQSF</sequence>
<protein>
    <recommendedName>
        <fullName evidence="3">Reverse transcriptase domain-containing protein</fullName>
    </recommendedName>
</protein>
<dbReference type="STRING" id="133385.A0A2T9YTH9"/>
<name>A0A2T9YTH9_9FUNG</name>
<accession>A0A2T9YTH9</accession>
<evidence type="ECO:0008006" key="3">
    <source>
        <dbReference type="Google" id="ProtNLM"/>
    </source>
</evidence>
<dbReference type="Proteomes" id="UP000245383">
    <property type="component" value="Unassembled WGS sequence"/>
</dbReference>
<proteinExistence type="predicted"/>
<organism evidence="1 2">
    <name type="scientific">Smittium simulii</name>
    <dbReference type="NCBI Taxonomy" id="133385"/>
    <lineage>
        <taxon>Eukaryota</taxon>
        <taxon>Fungi</taxon>
        <taxon>Fungi incertae sedis</taxon>
        <taxon>Zoopagomycota</taxon>
        <taxon>Kickxellomycotina</taxon>
        <taxon>Harpellomycetes</taxon>
        <taxon>Harpellales</taxon>
        <taxon>Legeriomycetaceae</taxon>
        <taxon>Smittium</taxon>
    </lineage>
</organism>
<comment type="caution">
    <text evidence="1">The sequence shown here is derived from an EMBL/GenBank/DDBJ whole genome shotgun (WGS) entry which is preliminary data.</text>
</comment>
<dbReference type="OrthoDB" id="5534248at2759"/>
<dbReference type="AlphaFoldDB" id="A0A2T9YTH9"/>
<reference evidence="1 2" key="1">
    <citation type="journal article" date="2018" name="MBio">
        <title>Comparative Genomics Reveals the Core Gene Toolbox for the Fungus-Insect Symbiosis.</title>
        <authorList>
            <person name="Wang Y."/>
            <person name="Stata M."/>
            <person name="Wang W."/>
            <person name="Stajich J.E."/>
            <person name="White M.M."/>
            <person name="Moncalvo J.M."/>
        </authorList>
    </citation>
    <scope>NUCLEOTIDE SEQUENCE [LARGE SCALE GENOMIC DNA]</scope>
    <source>
        <strain evidence="1 2">SWE-8-4</strain>
    </source>
</reference>
<dbReference type="EMBL" id="MBFR01000050">
    <property type="protein sequence ID" value="PVU95652.1"/>
    <property type="molecule type" value="Genomic_DNA"/>
</dbReference>
<evidence type="ECO:0000313" key="2">
    <source>
        <dbReference type="Proteomes" id="UP000245383"/>
    </source>
</evidence>